<organism evidence="2">
    <name type="scientific">Lactococcus lactis subsp. lactis bv. diacetylactis</name>
    <dbReference type="NCBI Taxonomy" id="44688"/>
    <lineage>
        <taxon>Bacteria</taxon>
        <taxon>Bacillati</taxon>
        <taxon>Bacillota</taxon>
        <taxon>Bacilli</taxon>
        <taxon>Lactobacillales</taxon>
        <taxon>Streptococcaceae</taxon>
        <taxon>Lactococcus</taxon>
    </lineage>
</organism>
<accession>A0A8B3F5T4</accession>
<keyword evidence="1" id="KW-0812">Transmembrane</keyword>
<feature type="transmembrane region" description="Helical" evidence="1">
    <location>
        <begin position="12"/>
        <end position="30"/>
    </location>
</feature>
<gene>
    <name evidence="2" type="ORF">D8K17_07135</name>
</gene>
<comment type="caution">
    <text evidence="2">The sequence shown here is derived from an EMBL/GenBank/DDBJ whole genome shotgun (WGS) entry which is preliminary data.</text>
</comment>
<proteinExistence type="predicted"/>
<keyword evidence="1" id="KW-0472">Membrane</keyword>
<reference evidence="2" key="1">
    <citation type="submission" date="2018-10" db="EMBL/GenBank/DDBJ databases">
        <title>Chromosomal inversion in Lactococcus lactis subsp. lactis bv. diacetylactis S50.</title>
        <authorList>
            <person name="Kojic M."/>
            <person name="Jovcic B."/>
        </authorList>
    </citation>
    <scope>NUCLEOTIDE SEQUENCE</scope>
    <source>
        <strain evidence="2">S50</strain>
    </source>
</reference>
<evidence type="ECO:0000256" key="1">
    <source>
        <dbReference type="SAM" id="Phobius"/>
    </source>
</evidence>
<evidence type="ECO:0000313" key="2">
    <source>
        <dbReference type="EMBL" id="RKO38078.1"/>
    </source>
</evidence>
<protein>
    <submittedName>
        <fullName evidence="2">Uncharacterized protein</fullName>
    </submittedName>
</protein>
<dbReference type="EMBL" id="RBVM01000001">
    <property type="protein sequence ID" value="RKO38078.1"/>
    <property type="molecule type" value="Genomic_DNA"/>
</dbReference>
<keyword evidence="1" id="KW-1133">Transmembrane helix</keyword>
<sequence>MLRAQPLYNLMIYNLICNCCLLLIIFYIQFSQPIIKKFYRSILILFCCFYASSKTGI</sequence>
<name>A0A8B3F5T4_LACLL</name>
<dbReference type="AlphaFoldDB" id="A0A8B3F5T4"/>